<sequence>MTSPQPPQEPFTPRPPQQNTPQQGVSPQNTSPQSASQQGMPQQNAPRKQPAPGNPHHMNHREPDFAYETFKCGHIIGLLMLGVLLCQLGSVSVVSSDEVTKYIVFVVLLGLFLPYGIYTTGYLRRASSLDRTLSSIFLFACTVISVIAAVYVVPAFYYVTALLLFVVLICEWVGPLTAYWNGEKVEFSTLKSSSTKPVYGATPYEQPGQPGQPGRPG</sequence>
<feature type="transmembrane region" description="Helical" evidence="2">
    <location>
        <begin position="159"/>
        <end position="180"/>
    </location>
</feature>
<accession>A0A2W5I7Y4</accession>
<feature type="region of interest" description="Disordered" evidence="1">
    <location>
        <begin position="191"/>
        <end position="217"/>
    </location>
</feature>
<organism evidence="3 4">
    <name type="scientific">Lawsonella clevelandensis</name>
    <dbReference type="NCBI Taxonomy" id="1528099"/>
    <lineage>
        <taxon>Bacteria</taxon>
        <taxon>Bacillati</taxon>
        <taxon>Actinomycetota</taxon>
        <taxon>Actinomycetes</taxon>
        <taxon>Mycobacteriales</taxon>
        <taxon>Lawsonellaceae</taxon>
        <taxon>Lawsonella</taxon>
    </lineage>
</organism>
<evidence type="ECO:0000256" key="1">
    <source>
        <dbReference type="SAM" id="MobiDB-lite"/>
    </source>
</evidence>
<keyword evidence="2" id="KW-0812">Transmembrane</keyword>
<gene>
    <name evidence="3" type="ORF">DI579_06965</name>
</gene>
<evidence type="ECO:0000256" key="2">
    <source>
        <dbReference type="SAM" id="Phobius"/>
    </source>
</evidence>
<feature type="region of interest" description="Disordered" evidence="1">
    <location>
        <begin position="1"/>
        <end position="60"/>
    </location>
</feature>
<dbReference type="EMBL" id="QFOZ01000014">
    <property type="protein sequence ID" value="PZP88235.1"/>
    <property type="molecule type" value="Genomic_DNA"/>
</dbReference>
<feature type="transmembrane region" description="Helical" evidence="2">
    <location>
        <begin position="135"/>
        <end position="153"/>
    </location>
</feature>
<proteinExistence type="predicted"/>
<feature type="compositionally biased region" description="Pro residues" evidence="1">
    <location>
        <begin position="1"/>
        <end position="18"/>
    </location>
</feature>
<evidence type="ECO:0000313" key="4">
    <source>
        <dbReference type="Proteomes" id="UP000248606"/>
    </source>
</evidence>
<dbReference type="AlphaFoldDB" id="A0A2W5I7Y4"/>
<reference evidence="3 4" key="1">
    <citation type="submission" date="2017-08" db="EMBL/GenBank/DDBJ databases">
        <title>Infants hospitalized years apart are colonized by the same room-sourced microbial strains.</title>
        <authorList>
            <person name="Brooks B."/>
            <person name="Olm M.R."/>
            <person name="Firek B.A."/>
            <person name="Baker R."/>
            <person name="Thomas B.C."/>
            <person name="Morowitz M.J."/>
            <person name="Banfield J.F."/>
        </authorList>
    </citation>
    <scope>NUCLEOTIDE SEQUENCE [LARGE SCALE GENOMIC DNA]</scope>
    <source>
        <strain evidence="3">S2_006_000_R1_57</strain>
    </source>
</reference>
<comment type="caution">
    <text evidence="3">The sequence shown here is derived from an EMBL/GenBank/DDBJ whole genome shotgun (WGS) entry which is preliminary data.</text>
</comment>
<feature type="transmembrane region" description="Helical" evidence="2">
    <location>
        <begin position="75"/>
        <end position="96"/>
    </location>
</feature>
<protein>
    <submittedName>
        <fullName evidence="3">Uncharacterized protein</fullName>
    </submittedName>
</protein>
<dbReference type="Proteomes" id="UP000248606">
    <property type="component" value="Unassembled WGS sequence"/>
</dbReference>
<feature type="non-terminal residue" evidence="3">
    <location>
        <position position="217"/>
    </location>
</feature>
<feature type="transmembrane region" description="Helical" evidence="2">
    <location>
        <begin position="102"/>
        <end position="123"/>
    </location>
</feature>
<keyword evidence="2" id="KW-1133">Transmembrane helix</keyword>
<feature type="compositionally biased region" description="Polar residues" evidence="1">
    <location>
        <begin position="24"/>
        <end position="46"/>
    </location>
</feature>
<keyword evidence="2" id="KW-0472">Membrane</keyword>
<name>A0A2W5I7Y4_9ACTN</name>
<evidence type="ECO:0000313" key="3">
    <source>
        <dbReference type="EMBL" id="PZP88235.1"/>
    </source>
</evidence>